<feature type="compositionally biased region" description="Low complexity" evidence="3">
    <location>
        <begin position="209"/>
        <end position="243"/>
    </location>
</feature>
<comment type="similarity">
    <text evidence="1">Belongs to the glycosyl hydrolase 73 family.</text>
</comment>
<gene>
    <name evidence="5" type="ORF">DY130_05175</name>
</gene>
<evidence type="ECO:0000313" key="5">
    <source>
        <dbReference type="EMBL" id="TPR43410.1"/>
    </source>
</evidence>
<dbReference type="Gene3D" id="1.10.530.10">
    <property type="match status" value="1"/>
</dbReference>
<evidence type="ECO:0000256" key="1">
    <source>
        <dbReference type="ARBA" id="ARBA00010266"/>
    </source>
</evidence>
<dbReference type="Proteomes" id="UP000784700">
    <property type="component" value="Unassembled WGS sequence"/>
</dbReference>
<dbReference type="GeneID" id="58108520"/>
<dbReference type="InterPro" id="IPR002901">
    <property type="entry name" value="MGlyc_endo_b_GlcNAc-like_dom"/>
</dbReference>
<evidence type="ECO:0000259" key="4">
    <source>
        <dbReference type="SMART" id="SM00047"/>
    </source>
</evidence>
<feature type="domain" description="Mannosyl-glycoprotein endo-beta-N-acetylglucosamidase-like" evidence="4">
    <location>
        <begin position="51"/>
        <end position="204"/>
    </location>
</feature>
<dbReference type="RefSeq" id="WP_140934556.1">
    <property type="nucleotide sequence ID" value="NZ_QUBF01000005.1"/>
</dbReference>
<organism evidence="5 6">
    <name type="scientific">Apilactobacillus micheneri</name>
    <dbReference type="NCBI Taxonomy" id="1899430"/>
    <lineage>
        <taxon>Bacteria</taxon>
        <taxon>Bacillati</taxon>
        <taxon>Bacillota</taxon>
        <taxon>Bacilli</taxon>
        <taxon>Lactobacillales</taxon>
        <taxon>Lactobacillaceae</taxon>
        <taxon>Apilactobacillus</taxon>
    </lineage>
</organism>
<comment type="caution">
    <text evidence="5">The sequence shown here is derived from an EMBL/GenBank/DDBJ whole genome shotgun (WGS) entry which is preliminary data.</text>
</comment>
<sequence length="516" mass="58549">MRNKNIAKAFLSVMTVSAVMTSFKVLDVNADDNNQSNNSSVDVTNTNNVSVISSELNSQNFFDKLGPLAQRIANKNDLYPSLLLAQAALESAYGQSSLTQSSNNLFGIKATNGQGINTPTTEFSNGSSYTTNSTFSTYPDLLSSLQGYADFLNNNIRYSNVHRSMAPTVEQAAINIQTDGYATDPAYSNKLISFINQNNLKTYDSGSVPSNNNQDNNTQNNINNQNNINTQNNNSNQSQPTQPATRPEQPKKENITKYVGSDGKETFKLSNKYRTYKLYNHVKGTTRNIRSYGWNKSLNSSKKVFVDCLGIRNYGKNESKWYRIRLSDHSKKKYWVYSKALEMPKVNYIKENKEVTVNTNTHSNVYNHVYNSPYLSKKVKENKDLVDDSYHTSVKAIINNDGVRTEWYRIYIPGTGNAWIKSKDLSNITRHKEFKNNYNNKSGYAYLNNYGKYRLYNDMPGSSKKAKVTNWDDVKVPSDYLITYDKSGVKGKDNTNWYRINLNNKNYWIASGALKF</sequence>
<dbReference type="EMBL" id="QUBG01000005">
    <property type="protein sequence ID" value="TPR43410.1"/>
    <property type="molecule type" value="Genomic_DNA"/>
</dbReference>
<proteinExistence type="inferred from homology"/>
<dbReference type="SMART" id="SM00047">
    <property type="entry name" value="LYZ2"/>
    <property type="match status" value="1"/>
</dbReference>
<dbReference type="GO" id="GO:0004040">
    <property type="term" value="F:amidase activity"/>
    <property type="evidence" value="ECO:0007669"/>
    <property type="project" value="InterPro"/>
</dbReference>
<evidence type="ECO:0000313" key="6">
    <source>
        <dbReference type="Proteomes" id="UP000784700"/>
    </source>
</evidence>
<protein>
    <recommendedName>
        <fullName evidence="4">Mannosyl-glycoprotein endo-beta-N-acetylglucosamidase-like domain-containing protein</fullName>
    </recommendedName>
</protein>
<feature type="region of interest" description="Disordered" evidence="3">
    <location>
        <begin position="203"/>
        <end position="259"/>
    </location>
</feature>
<dbReference type="Pfam" id="PF01832">
    <property type="entry name" value="Glucosaminidase"/>
    <property type="match status" value="1"/>
</dbReference>
<dbReference type="PANTHER" id="PTHR33308:SF9">
    <property type="entry name" value="PEPTIDOGLYCAN HYDROLASE FLGJ"/>
    <property type="match status" value="1"/>
</dbReference>
<dbReference type="InterPro" id="IPR051056">
    <property type="entry name" value="Glycosyl_Hydrolase_73"/>
</dbReference>
<dbReference type="PANTHER" id="PTHR33308">
    <property type="entry name" value="PEPTIDOGLYCAN HYDROLASE FLGJ"/>
    <property type="match status" value="1"/>
</dbReference>
<keyword evidence="2" id="KW-0378">Hydrolase</keyword>
<dbReference type="Gene3D" id="4.10.80.30">
    <property type="entry name" value="DNA polymerase, domain 6"/>
    <property type="match status" value="1"/>
</dbReference>
<dbReference type="PRINTS" id="PR01002">
    <property type="entry name" value="FLGFLGJ"/>
</dbReference>
<reference evidence="5" key="1">
    <citation type="submission" date="2018-08" db="EMBL/GenBank/DDBJ databases">
        <title>Comparative genomics of wild bee and flower associated Lactobacillus reveals potential adaptation to the bee host.</title>
        <authorList>
            <person name="Vuong H.Q."/>
            <person name="Mcfrederick Q.S."/>
        </authorList>
    </citation>
    <scope>NUCLEOTIDE SEQUENCE</scope>
    <source>
        <strain evidence="5">HV_63</strain>
    </source>
</reference>
<evidence type="ECO:0000256" key="2">
    <source>
        <dbReference type="ARBA" id="ARBA00022801"/>
    </source>
</evidence>
<name>A0A9Q8MTF8_9LACO</name>
<dbReference type="AlphaFoldDB" id="A0A9Q8MTF8"/>
<evidence type="ECO:0000256" key="3">
    <source>
        <dbReference type="SAM" id="MobiDB-lite"/>
    </source>
</evidence>
<accession>A0A9Q8MTF8</accession>